<proteinExistence type="predicted"/>
<dbReference type="InterPro" id="IPR046960">
    <property type="entry name" value="PPR_At4g14850-like_plant"/>
</dbReference>
<keyword evidence="4" id="KW-1185">Reference proteome</keyword>
<name>A0AAV9EFK4_ACOCL</name>
<feature type="repeat" description="PPR" evidence="2">
    <location>
        <begin position="802"/>
        <end position="832"/>
    </location>
</feature>
<dbReference type="InterPro" id="IPR046848">
    <property type="entry name" value="E_motif"/>
</dbReference>
<feature type="repeat" description="PPR" evidence="2">
    <location>
        <begin position="631"/>
        <end position="665"/>
    </location>
</feature>
<feature type="repeat" description="PPR" evidence="2">
    <location>
        <begin position="529"/>
        <end position="563"/>
    </location>
</feature>
<dbReference type="GO" id="GO:0009451">
    <property type="term" value="P:RNA modification"/>
    <property type="evidence" value="ECO:0007669"/>
    <property type="project" value="InterPro"/>
</dbReference>
<dbReference type="Proteomes" id="UP001180020">
    <property type="component" value="Unassembled WGS sequence"/>
</dbReference>
<comment type="caution">
    <text evidence="3">The sequence shown here is derived from an EMBL/GenBank/DDBJ whole genome shotgun (WGS) entry which is preliminary data.</text>
</comment>
<dbReference type="InterPro" id="IPR011990">
    <property type="entry name" value="TPR-like_helical_dom_sf"/>
</dbReference>
<dbReference type="GO" id="GO:0003723">
    <property type="term" value="F:RNA binding"/>
    <property type="evidence" value="ECO:0007669"/>
    <property type="project" value="InterPro"/>
</dbReference>
<dbReference type="AlphaFoldDB" id="A0AAV9EFK4"/>
<dbReference type="Pfam" id="PF13041">
    <property type="entry name" value="PPR_2"/>
    <property type="match status" value="4"/>
</dbReference>
<feature type="repeat" description="PPR" evidence="2">
    <location>
        <begin position="427"/>
        <end position="461"/>
    </location>
</feature>
<dbReference type="Pfam" id="PF20431">
    <property type="entry name" value="E_motif"/>
    <property type="match status" value="1"/>
</dbReference>
<dbReference type="Gene3D" id="1.25.40.10">
    <property type="entry name" value="Tetratricopeptide repeat domain"/>
    <property type="match status" value="8"/>
</dbReference>
<feature type="repeat" description="PPR" evidence="2">
    <location>
        <begin position="732"/>
        <end position="766"/>
    </location>
</feature>
<evidence type="ECO:0000256" key="2">
    <source>
        <dbReference type="PROSITE-ProRule" id="PRU00708"/>
    </source>
</evidence>
<reference evidence="3" key="2">
    <citation type="submission" date="2023-06" db="EMBL/GenBank/DDBJ databases">
        <authorList>
            <person name="Ma L."/>
            <person name="Liu K.-W."/>
            <person name="Li Z."/>
            <person name="Hsiao Y.-Y."/>
            <person name="Qi Y."/>
            <person name="Fu T."/>
            <person name="Tang G."/>
            <person name="Zhang D."/>
            <person name="Sun W.-H."/>
            <person name="Liu D.-K."/>
            <person name="Li Y."/>
            <person name="Chen G.-Z."/>
            <person name="Liu X.-D."/>
            <person name="Liao X.-Y."/>
            <person name="Jiang Y.-T."/>
            <person name="Yu X."/>
            <person name="Hao Y."/>
            <person name="Huang J."/>
            <person name="Zhao X.-W."/>
            <person name="Ke S."/>
            <person name="Chen Y.-Y."/>
            <person name="Wu W.-L."/>
            <person name="Hsu J.-L."/>
            <person name="Lin Y.-F."/>
            <person name="Huang M.-D."/>
            <person name="Li C.-Y."/>
            <person name="Huang L."/>
            <person name="Wang Z.-W."/>
            <person name="Zhao X."/>
            <person name="Zhong W.-Y."/>
            <person name="Peng D.-H."/>
            <person name="Ahmad S."/>
            <person name="Lan S."/>
            <person name="Zhang J.-S."/>
            <person name="Tsai W.-C."/>
            <person name="Van De Peer Y."/>
            <person name="Liu Z.-J."/>
        </authorList>
    </citation>
    <scope>NUCLEOTIDE SEQUENCE</scope>
    <source>
        <strain evidence="3">CP</strain>
        <tissue evidence="3">Leaves</tissue>
    </source>
</reference>
<dbReference type="FunFam" id="1.25.40.10:FF:000090">
    <property type="entry name" value="Pentatricopeptide repeat-containing protein, chloroplastic"/>
    <property type="match status" value="1"/>
</dbReference>
<accession>A0AAV9EFK4</accession>
<evidence type="ECO:0000256" key="1">
    <source>
        <dbReference type="ARBA" id="ARBA00022737"/>
    </source>
</evidence>
<reference evidence="3" key="1">
    <citation type="journal article" date="2023" name="Nat. Commun.">
        <title>Diploid and tetraploid genomes of Acorus and the evolution of monocots.</title>
        <authorList>
            <person name="Ma L."/>
            <person name="Liu K.W."/>
            <person name="Li Z."/>
            <person name="Hsiao Y.Y."/>
            <person name="Qi Y."/>
            <person name="Fu T."/>
            <person name="Tang G.D."/>
            <person name="Zhang D."/>
            <person name="Sun W.H."/>
            <person name="Liu D.K."/>
            <person name="Li Y."/>
            <person name="Chen G.Z."/>
            <person name="Liu X.D."/>
            <person name="Liao X.Y."/>
            <person name="Jiang Y.T."/>
            <person name="Yu X."/>
            <person name="Hao Y."/>
            <person name="Huang J."/>
            <person name="Zhao X.W."/>
            <person name="Ke S."/>
            <person name="Chen Y.Y."/>
            <person name="Wu W.L."/>
            <person name="Hsu J.L."/>
            <person name="Lin Y.F."/>
            <person name="Huang M.D."/>
            <person name="Li C.Y."/>
            <person name="Huang L."/>
            <person name="Wang Z.W."/>
            <person name="Zhao X."/>
            <person name="Zhong W.Y."/>
            <person name="Peng D.H."/>
            <person name="Ahmad S."/>
            <person name="Lan S."/>
            <person name="Zhang J.S."/>
            <person name="Tsai W.C."/>
            <person name="Van de Peer Y."/>
            <person name="Liu Z.J."/>
        </authorList>
    </citation>
    <scope>NUCLEOTIDE SEQUENCE</scope>
    <source>
        <strain evidence="3">CP</strain>
    </source>
</reference>
<dbReference type="Pfam" id="PF01535">
    <property type="entry name" value="PPR"/>
    <property type="match status" value="8"/>
</dbReference>
<keyword evidence="1" id="KW-0677">Repeat</keyword>
<evidence type="ECO:0000313" key="3">
    <source>
        <dbReference type="EMBL" id="KAK1312266.1"/>
    </source>
</evidence>
<dbReference type="PANTHER" id="PTHR47926">
    <property type="entry name" value="PENTATRICOPEPTIDE REPEAT-CONTAINING PROTEIN"/>
    <property type="match status" value="1"/>
</dbReference>
<feature type="repeat" description="PPR" evidence="2">
    <location>
        <begin position="127"/>
        <end position="161"/>
    </location>
</feature>
<dbReference type="PROSITE" id="PS51375">
    <property type="entry name" value="PPR"/>
    <property type="match status" value="7"/>
</dbReference>
<protein>
    <submittedName>
        <fullName evidence="3">Pentatricopeptide repeat-containing protein</fullName>
    </submittedName>
</protein>
<gene>
    <name evidence="3" type="primary">PCMP-E88</name>
    <name evidence="3" type="ORF">QJS10_CPA07g00472</name>
</gene>
<dbReference type="InterPro" id="IPR002885">
    <property type="entry name" value="PPR_rpt"/>
</dbReference>
<sequence>MLRSLNQSLRLSKHAHLIKIRSFSLFNPNQIEQRKPIYRKPRMDEILNILGPPESLSSRFALLSYVGLIRKCVKSRDLLLGSSVHVRLVKLGFDGDTLVSNVLLDLYAKAGSLGECYMMFDKMPVRDLVSWCTMISGCVRRGCYLEAIGLFNSMRERDLVPNGFVFASVLKGCSDGGGLDLGLQVHGLITKSGFSLDRFIEVGLIDMYAKCGVVPDACKLFHSMPVKSLVCWNAVISGHARNGFLVKAVELGRGIFRMGIGMDLVTLRILTNVGSALENVDLCKSLHACSIKVGVEDDNVVVTEFVRLLAKLGDVLYMRKLFHDVKKADMVLFSIIISEYHEHGHRTEALKLVRDFVISNSILSEGALVSILGLCLYEEEGTQFHARFLKMGDISCLSIGNALMSMYMRCGNIKEAIAIFKKMVVRDLVSWTAVISGHVQNLQFGEALKLFRDFRKTNMVLDAYLAATIINVCTSLRLVDQGKQMHALALKVVLEMSDFLKTSLLHLYAKCGYIESASKLFSSISGSHSLVSINVMLAGYCWNSQAEKAVELFSKECYMGLVPDEFSYSTILGACVDLRSIEFGEQILPCITKRGFWDSDIVVGNAIMNLFVKCGSIASAHKSFSSMRRWNANSYAILMVGYVQNGSYMEALTLFYRMHRSGLSASPAVIVSIIRVCSDIAATDMAKQIHASVSKTGLMSDAFISNAMIGMYVKLSDMDSARRIFDDVLIRDDVMWNAMITGYSQTGNTELACELFKMMRWENVHQDYHSYVGVLNACAGAAALHQGTCVHARVIQSGFESDVSVGNALVDMYAKCGSIEDAWKVFEKMEVKDVVSWNAMVSGYSQNGCAAKALELFKKMKMEGIKPDHITYIAVLSACSHVGLVDEGITYFKEMVVDHKMAATEEHYACLVDMLGRAGRIDDARGFISGMPVEPSGIIWRTLLAACNSHGNSELGTKVALKILDIERDDSAANVLLSNIYAMSERWVDVEIVRDGMRVDRVKKEPGFSWVDVQDAGEAFLVGGKKKLDIPHFLIRERKIRPSFGSHHQDLG</sequence>
<dbReference type="EMBL" id="JAUJYO010000007">
    <property type="protein sequence ID" value="KAK1312266.1"/>
    <property type="molecule type" value="Genomic_DNA"/>
</dbReference>
<evidence type="ECO:0000313" key="4">
    <source>
        <dbReference type="Proteomes" id="UP001180020"/>
    </source>
</evidence>
<organism evidence="3 4">
    <name type="scientific">Acorus calamus</name>
    <name type="common">Sweet flag</name>
    <dbReference type="NCBI Taxonomy" id="4465"/>
    <lineage>
        <taxon>Eukaryota</taxon>
        <taxon>Viridiplantae</taxon>
        <taxon>Streptophyta</taxon>
        <taxon>Embryophyta</taxon>
        <taxon>Tracheophyta</taxon>
        <taxon>Spermatophyta</taxon>
        <taxon>Magnoliopsida</taxon>
        <taxon>Liliopsida</taxon>
        <taxon>Acoraceae</taxon>
        <taxon>Acorus</taxon>
    </lineage>
</organism>
<feature type="repeat" description="PPR" evidence="2">
    <location>
        <begin position="833"/>
        <end position="867"/>
    </location>
</feature>
<dbReference type="FunFam" id="1.25.40.10:FF:000381">
    <property type="entry name" value="Pentatricopeptide repeat-containing protein"/>
    <property type="match status" value="2"/>
</dbReference>
<dbReference type="NCBIfam" id="TIGR00756">
    <property type="entry name" value="PPR"/>
    <property type="match status" value="7"/>
</dbReference>